<dbReference type="InterPro" id="IPR037171">
    <property type="entry name" value="NagB/RpiA_transferase-like"/>
</dbReference>
<dbReference type="Pfam" id="PF00455">
    <property type="entry name" value="DeoRC"/>
    <property type="match status" value="1"/>
</dbReference>
<feature type="non-terminal residue" evidence="2">
    <location>
        <position position="81"/>
    </location>
</feature>
<feature type="domain" description="DeoR-like transcriptional repressor C-terminal sensor" evidence="1">
    <location>
        <begin position="22"/>
        <end position="79"/>
    </location>
</feature>
<dbReference type="EMBL" id="NCXI01000478">
    <property type="protein sequence ID" value="PAK71545.1"/>
    <property type="molecule type" value="Genomic_DNA"/>
</dbReference>
<name>A0A269XE60_9LACO</name>
<dbReference type="Gene3D" id="3.40.50.1360">
    <property type="match status" value="1"/>
</dbReference>
<dbReference type="PANTHER" id="PTHR30363:SF44">
    <property type="entry name" value="AGA OPERON TRANSCRIPTIONAL REPRESSOR-RELATED"/>
    <property type="match status" value="1"/>
</dbReference>
<dbReference type="InterPro" id="IPR014036">
    <property type="entry name" value="DeoR-like_C"/>
</dbReference>
<evidence type="ECO:0000313" key="2">
    <source>
        <dbReference type="EMBL" id="PAK71545.1"/>
    </source>
</evidence>
<dbReference type="InterPro" id="IPR050313">
    <property type="entry name" value="Carb_Metab_HTH_regulators"/>
</dbReference>
<dbReference type="Proteomes" id="UP000216802">
    <property type="component" value="Unassembled WGS sequence"/>
</dbReference>
<gene>
    <name evidence="2" type="ORF">B8W98_13255</name>
</gene>
<feature type="non-terminal residue" evidence="2">
    <location>
        <position position="1"/>
    </location>
</feature>
<evidence type="ECO:0000313" key="3">
    <source>
        <dbReference type="Proteomes" id="UP000216802"/>
    </source>
</evidence>
<dbReference type="AlphaFoldDB" id="A0A269XE60"/>
<accession>A0A269XE60</accession>
<protein>
    <submittedName>
        <fullName evidence="2">DeoR family transcriptional regulator</fullName>
    </submittedName>
</protein>
<proteinExistence type="predicted"/>
<organism evidence="2 3">
    <name type="scientific">Lentilactobacillus parakefiri</name>
    <dbReference type="NCBI Taxonomy" id="152332"/>
    <lineage>
        <taxon>Bacteria</taxon>
        <taxon>Bacillati</taxon>
        <taxon>Bacillota</taxon>
        <taxon>Bacilli</taxon>
        <taxon>Lactobacillales</taxon>
        <taxon>Lactobacillaceae</taxon>
        <taxon>Lentilactobacillus</taxon>
    </lineage>
</organism>
<reference evidence="2 3" key="1">
    <citation type="submission" date="2017-04" db="EMBL/GenBank/DDBJ databases">
        <title>Kefir bacterial isolates.</title>
        <authorList>
            <person name="Kim Y."/>
            <person name="Blasche S."/>
            <person name="Patil K.R."/>
        </authorList>
    </citation>
    <scope>NUCLEOTIDE SEQUENCE [LARGE SCALE GENOMIC DNA]</scope>
    <source>
        <strain evidence="2 3">OG2</strain>
    </source>
</reference>
<comment type="caution">
    <text evidence="2">The sequence shown here is derived from an EMBL/GenBank/DDBJ whole genome shotgun (WGS) entry which is preliminary data.</text>
</comment>
<dbReference type="PANTHER" id="PTHR30363">
    <property type="entry name" value="HTH-TYPE TRANSCRIPTIONAL REGULATOR SRLR-RELATED"/>
    <property type="match status" value="1"/>
</dbReference>
<evidence type="ECO:0000259" key="1">
    <source>
        <dbReference type="Pfam" id="PF00455"/>
    </source>
</evidence>
<dbReference type="SUPFAM" id="SSF100950">
    <property type="entry name" value="NagB/RpiA/CoA transferase-like"/>
    <property type="match status" value="1"/>
</dbReference>
<sequence>GGAIQYNHINKEKSYANKWQKQSQVKERIAKKAALQIQSGEIIVIDGGTTTGRIPQYLNDITQTTIVTNSLKIADELNRAI</sequence>